<evidence type="ECO:0000313" key="1">
    <source>
        <dbReference type="EMBL" id="KAL1281587.1"/>
    </source>
</evidence>
<dbReference type="Proteomes" id="UP001558613">
    <property type="component" value="Unassembled WGS sequence"/>
</dbReference>
<gene>
    <name evidence="1" type="ORF">QQF64_000390</name>
</gene>
<keyword evidence="2" id="KW-1185">Reference proteome</keyword>
<accession>A0ABR3NXL8</accession>
<proteinExistence type="predicted"/>
<name>A0ABR3NXL8_9TELE</name>
<comment type="caution">
    <text evidence="1">The sequence shown here is derived from an EMBL/GenBank/DDBJ whole genome shotgun (WGS) entry which is preliminary data.</text>
</comment>
<protein>
    <submittedName>
        <fullName evidence="1">Uncharacterized protein</fullName>
    </submittedName>
</protein>
<organism evidence="1 2">
    <name type="scientific">Cirrhinus molitorella</name>
    <name type="common">mud carp</name>
    <dbReference type="NCBI Taxonomy" id="172907"/>
    <lineage>
        <taxon>Eukaryota</taxon>
        <taxon>Metazoa</taxon>
        <taxon>Chordata</taxon>
        <taxon>Craniata</taxon>
        <taxon>Vertebrata</taxon>
        <taxon>Euteleostomi</taxon>
        <taxon>Actinopterygii</taxon>
        <taxon>Neopterygii</taxon>
        <taxon>Teleostei</taxon>
        <taxon>Ostariophysi</taxon>
        <taxon>Cypriniformes</taxon>
        <taxon>Cyprinidae</taxon>
        <taxon>Labeoninae</taxon>
        <taxon>Labeonini</taxon>
        <taxon>Cirrhinus</taxon>
    </lineage>
</organism>
<dbReference type="EMBL" id="JAYMGO010000001">
    <property type="protein sequence ID" value="KAL1281587.1"/>
    <property type="molecule type" value="Genomic_DNA"/>
</dbReference>
<sequence length="80" mass="8054">MSYAVLTVSFLAPPLPVQLSPVGSKRISCRGSARASRPLRSGARSACVRALTCTRLLGGGEGGDGGGANAPLGTRLIGCR</sequence>
<evidence type="ECO:0000313" key="2">
    <source>
        <dbReference type="Proteomes" id="UP001558613"/>
    </source>
</evidence>
<reference evidence="1 2" key="1">
    <citation type="submission" date="2023-09" db="EMBL/GenBank/DDBJ databases">
        <authorList>
            <person name="Wang M."/>
        </authorList>
    </citation>
    <scope>NUCLEOTIDE SEQUENCE [LARGE SCALE GENOMIC DNA]</scope>
    <source>
        <strain evidence="1">GT-2023</strain>
        <tissue evidence="1">Liver</tissue>
    </source>
</reference>